<name>A0A0N9HYD5_9PSEU</name>
<dbReference type="InterPro" id="IPR036250">
    <property type="entry name" value="AcylCo_DH-like_C"/>
</dbReference>
<dbReference type="InterPro" id="IPR009075">
    <property type="entry name" value="AcylCo_DH/oxidase_C"/>
</dbReference>
<dbReference type="Pfam" id="PF00441">
    <property type="entry name" value="Acyl-CoA_dh_1"/>
    <property type="match status" value="1"/>
</dbReference>
<dbReference type="SUPFAM" id="SSF56645">
    <property type="entry name" value="Acyl-CoA dehydrogenase NM domain-like"/>
    <property type="match status" value="1"/>
</dbReference>
<dbReference type="KEGG" id="kphy:AOZ06_10660"/>
<evidence type="ECO:0000256" key="5">
    <source>
        <dbReference type="ARBA" id="ARBA00023002"/>
    </source>
</evidence>
<dbReference type="STRING" id="860235.AOZ06_10660"/>
<dbReference type="OrthoDB" id="8677713at2"/>
<reference evidence="7 8" key="1">
    <citation type="submission" date="2015-07" db="EMBL/GenBank/DDBJ databases">
        <title>Genome sequencing of Kibdelosporangium phytohabitans.</title>
        <authorList>
            <person name="Qin S."/>
            <person name="Xing K."/>
        </authorList>
    </citation>
    <scope>NUCLEOTIDE SEQUENCE [LARGE SCALE GENOMIC DNA]</scope>
    <source>
        <strain evidence="7 8">KLBMP1111</strain>
    </source>
</reference>
<evidence type="ECO:0000259" key="6">
    <source>
        <dbReference type="Pfam" id="PF00441"/>
    </source>
</evidence>
<accession>A0A0N9HYD5</accession>
<sequence>MDFAFSSEQDMLRTAAREYLAERHPLTGLPAIIDGEPGWQPDSWQPLADLGWTDDELTLLDQVVLFEETGAALLPAPLFSTVALALPAVRGDEQLRAAVASGALKLSLAWAEAGRPQGIADTGLATTADADGRVTGRKILVPDAAWADALVVTAAGPQVRLVRTADATVTPVSTSDQSRRLYEVEFDAAPSQALGDGSVLTEIESRAFVLAAAEALGVGRRALEDGIAHASTREQFGRVIGTYQGVSHQLVDSYASLELARSLTYWAAWALAEGDDQAPVAVAAAKTAATEAAVAACERVIQVHGGVGMTWEHILHRLYKRAQWLDAFGASGRALRGRIADAVLG</sequence>
<comment type="similarity">
    <text evidence="2">Belongs to the acyl-CoA dehydrogenase family.</text>
</comment>
<dbReference type="PANTHER" id="PTHR43884">
    <property type="entry name" value="ACYL-COA DEHYDROGENASE"/>
    <property type="match status" value="1"/>
</dbReference>
<dbReference type="GO" id="GO:0003995">
    <property type="term" value="F:acyl-CoA dehydrogenase activity"/>
    <property type="evidence" value="ECO:0007669"/>
    <property type="project" value="TreeGrafter"/>
</dbReference>
<dbReference type="EMBL" id="CP012752">
    <property type="protein sequence ID" value="ALG07323.1"/>
    <property type="molecule type" value="Genomic_DNA"/>
</dbReference>
<dbReference type="InterPro" id="IPR009100">
    <property type="entry name" value="AcylCoA_DH/oxidase_NM_dom_sf"/>
</dbReference>
<protein>
    <recommendedName>
        <fullName evidence="6">Acyl-CoA dehydrogenase/oxidase C-terminal domain-containing protein</fullName>
    </recommendedName>
</protein>
<evidence type="ECO:0000256" key="3">
    <source>
        <dbReference type="ARBA" id="ARBA00022630"/>
    </source>
</evidence>
<dbReference type="GO" id="GO:0050660">
    <property type="term" value="F:flavin adenine dinucleotide binding"/>
    <property type="evidence" value="ECO:0007669"/>
    <property type="project" value="InterPro"/>
</dbReference>
<evidence type="ECO:0000313" key="7">
    <source>
        <dbReference type="EMBL" id="ALG07323.1"/>
    </source>
</evidence>
<feature type="domain" description="Acyl-CoA dehydrogenase/oxidase C-terminal" evidence="6">
    <location>
        <begin position="210"/>
        <end position="343"/>
    </location>
</feature>
<gene>
    <name evidence="7" type="ORF">AOZ06_10660</name>
</gene>
<evidence type="ECO:0000256" key="2">
    <source>
        <dbReference type="ARBA" id="ARBA00009347"/>
    </source>
</evidence>
<keyword evidence="5" id="KW-0560">Oxidoreductase</keyword>
<dbReference type="Proteomes" id="UP000063699">
    <property type="component" value="Chromosome"/>
</dbReference>
<dbReference type="SUPFAM" id="SSF47203">
    <property type="entry name" value="Acyl-CoA dehydrogenase C-terminal domain-like"/>
    <property type="match status" value="1"/>
</dbReference>
<evidence type="ECO:0000256" key="4">
    <source>
        <dbReference type="ARBA" id="ARBA00022827"/>
    </source>
</evidence>
<keyword evidence="4" id="KW-0274">FAD</keyword>
<dbReference type="Gene3D" id="1.20.140.10">
    <property type="entry name" value="Butyryl-CoA Dehydrogenase, subunit A, domain 3"/>
    <property type="match status" value="1"/>
</dbReference>
<dbReference type="InterPro" id="IPR046373">
    <property type="entry name" value="Acyl-CoA_Oxase/DH_mid-dom_sf"/>
</dbReference>
<proteinExistence type="inferred from homology"/>
<keyword evidence="8" id="KW-1185">Reference proteome</keyword>
<organism evidence="7 8">
    <name type="scientific">Kibdelosporangium phytohabitans</name>
    <dbReference type="NCBI Taxonomy" id="860235"/>
    <lineage>
        <taxon>Bacteria</taxon>
        <taxon>Bacillati</taxon>
        <taxon>Actinomycetota</taxon>
        <taxon>Actinomycetes</taxon>
        <taxon>Pseudonocardiales</taxon>
        <taxon>Pseudonocardiaceae</taxon>
        <taxon>Kibdelosporangium</taxon>
    </lineage>
</organism>
<keyword evidence="3" id="KW-0285">Flavoprotein</keyword>
<dbReference type="PANTHER" id="PTHR43884:SF20">
    <property type="entry name" value="ACYL-COA DEHYDROGENASE FADE28"/>
    <property type="match status" value="1"/>
</dbReference>
<dbReference type="Gene3D" id="1.10.540.10">
    <property type="entry name" value="Acyl-CoA dehydrogenase/oxidase, N-terminal domain"/>
    <property type="match status" value="1"/>
</dbReference>
<dbReference type="Gene3D" id="2.40.110.10">
    <property type="entry name" value="Butyryl-CoA Dehydrogenase, subunit A, domain 2"/>
    <property type="match status" value="1"/>
</dbReference>
<dbReference type="AlphaFoldDB" id="A0A0N9HYD5"/>
<evidence type="ECO:0000256" key="1">
    <source>
        <dbReference type="ARBA" id="ARBA00001974"/>
    </source>
</evidence>
<comment type="cofactor">
    <cofactor evidence="1">
        <name>FAD</name>
        <dbReference type="ChEBI" id="CHEBI:57692"/>
    </cofactor>
</comment>
<evidence type="ECO:0000313" key="8">
    <source>
        <dbReference type="Proteomes" id="UP000063699"/>
    </source>
</evidence>
<dbReference type="RefSeq" id="WP_054289291.1">
    <property type="nucleotide sequence ID" value="NZ_CP012752.1"/>
</dbReference>
<dbReference type="InterPro" id="IPR037069">
    <property type="entry name" value="AcylCoA_DH/ox_N_sf"/>
</dbReference>